<evidence type="ECO:0000259" key="6">
    <source>
        <dbReference type="PROSITE" id="PS50240"/>
    </source>
</evidence>
<feature type="signal peptide" evidence="5">
    <location>
        <begin position="1"/>
        <end position="23"/>
    </location>
</feature>
<keyword evidence="2" id="KW-0843">Virulence</keyword>
<dbReference type="PROSITE" id="PS00135">
    <property type="entry name" value="TRYPSIN_SER"/>
    <property type="match status" value="1"/>
</dbReference>
<keyword evidence="3" id="KW-1015">Disulfide bond</keyword>
<dbReference type="Pfam" id="PF00089">
    <property type="entry name" value="Trypsin"/>
    <property type="match status" value="1"/>
</dbReference>
<feature type="non-terminal residue" evidence="7">
    <location>
        <position position="250"/>
    </location>
</feature>
<evidence type="ECO:0000256" key="2">
    <source>
        <dbReference type="ARBA" id="ARBA00023026"/>
    </source>
</evidence>
<dbReference type="InterPro" id="IPR001254">
    <property type="entry name" value="Trypsin_dom"/>
</dbReference>
<dbReference type="InterPro" id="IPR033116">
    <property type="entry name" value="TRYPSIN_SER"/>
</dbReference>
<dbReference type="PROSITE" id="PS00134">
    <property type="entry name" value="TRYPSIN_HIS"/>
    <property type="match status" value="1"/>
</dbReference>
<name>A0ABQ6MZS9_9STRA</name>
<dbReference type="InterPro" id="IPR001314">
    <property type="entry name" value="Peptidase_S1A"/>
</dbReference>
<dbReference type="EMBL" id="BRYB01000742">
    <property type="protein sequence ID" value="GMI36642.1"/>
    <property type="molecule type" value="Genomic_DNA"/>
</dbReference>
<comment type="similarity">
    <text evidence="1">Belongs to the peptidase S1 family.</text>
</comment>
<comment type="caution">
    <text evidence="7">The sequence shown here is derived from an EMBL/GenBank/DDBJ whole genome shotgun (WGS) entry which is preliminary data.</text>
</comment>
<sequence>MRSPMSLTATCVLLSLLLGLALGKATRAPAHAQGAAKIIAGQTVTSDIYPGYSYQISMQTSDGFHYCGGTIVDSHWVVTASHCLGDDEVWVSVGSADNRAGTRFQVDTIIGHECYESQTTNYDIALLYIEADLLDGTGASAIGWSTEPMGTDESAVGTEVTVSGWGNLRNDGGSEFPTQLQYTTVQMISNADCGSQYGASAITPVMNCAEGFNAAGVKTDSCQGDSGGPLVCVLRSERNEAAEPLPLHPP</sequence>
<dbReference type="InterPro" id="IPR043504">
    <property type="entry name" value="Peptidase_S1_PA_chymotrypsin"/>
</dbReference>
<gene>
    <name evidence="7" type="ORF">TeGR_g10584</name>
</gene>
<evidence type="ECO:0000313" key="7">
    <source>
        <dbReference type="EMBL" id="GMI36642.1"/>
    </source>
</evidence>
<dbReference type="Proteomes" id="UP001165060">
    <property type="component" value="Unassembled WGS sequence"/>
</dbReference>
<proteinExistence type="inferred from homology"/>
<keyword evidence="4" id="KW-0645">Protease</keyword>
<evidence type="ECO:0000313" key="8">
    <source>
        <dbReference type="Proteomes" id="UP001165060"/>
    </source>
</evidence>
<keyword evidence="8" id="KW-1185">Reference proteome</keyword>
<accession>A0ABQ6MZS9</accession>
<evidence type="ECO:0000256" key="1">
    <source>
        <dbReference type="ARBA" id="ARBA00007664"/>
    </source>
</evidence>
<keyword evidence="4" id="KW-0720">Serine protease</keyword>
<dbReference type="PANTHER" id="PTHR24276:SF91">
    <property type="entry name" value="AT26814P-RELATED"/>
    <property type="match status" value="1"/>
</dbReference>
<dbReference type="SMART" id="SM00020">
    <property type="entry name" value="Tryp_SPc"/>
    <property type="match status" value="1"/>
</dbReference>
<dbReference type="CDD" id="cd00190">
    <property type="entry name" value="Tryp_SPc"/>
    <property type="match status" value="1"/>
</dbReference>
<dbReference type="InterPro" id="IPR009003">
    <property type="entry name" value="Peptidase_S1_PA"/>
</dbReference>
<dbReference type="SUPFAM" id="SSF50494">
    <property type="entry name" value="Trypsin-like serine proteases"/>
    <property type="match status" value="1"/>
</dbReference>
<dbReference type="PANTHER" id="PTHR24276">
    <property type="entry name" value="POLYSERASE-RELATED"/>
    <property type="match status" value="1"/>
</dbReference>
<evidence type="ECO:0000256" key="5">
    <source>
        <dbReference type="SAM" id="SignalP"/>
    </source>
</evidence>
<dbReference type="PROSITE" id="PS50240">
    <property type="entry name" value="TRYPSIN_DOM"/>
    <property type="match status" value="1"/>
</dbReference>
<dbReference type="InterPro" id="IPR050430">
    <property type="entry name" value="Peptidase_S1"/>
</dbReference>
<evidence type="ECO:0000256" key="3">
    <source>
        <dbReference type="ARBA" id="ARBA00023157"/>
    </source>
</evidence>
<evidence type="ECO:0000256" key="4">
    <source>
        <dbReference type="RuleBase" id="RU363034"/>
    </source>
</evidence>
<feature type="chain" id="PRO_5045788229" description="Peptidase S1 domain-containing protein" evidence="5">
    <location>
        <begin position="24"/>
        <end position="250"/>
    </location>
</feature>
<dbReference type="PRINTS" id="PR00722">
    <property type="entry name" value="CHYMOTRYPSIN"/>
</dbReference>
<protein>
    <recommendedName>
        <fullName evidence="6">Peptidase S1 domain-containing protein</fullName>
    </recommendedName>
</protein>
<keyword evidence="5" id="KW-0732">Signal</keyword>
<dbReference type="Gene3D" id="2.40.10.10">
    <property type="entry name" value="Trypsin-like serine proteases"/>
    <property type="match status" value="1"/>
</dbReference>
<organism evidence="7 8">
    <name type="scientific">Tetraparma gracilis</name>
    <dbReference type="NCBI Taxonomy" id="2962635"/>
    <lineage>
        <taxon>Eukaryota</taxon>
        <taxon>Sar</taxon>
        <taxon>Stramenopiles</taxon>
        <taxon>Ochrophyta</taxon>
        <taxon>Bolidophyceae</taxon>
        <taxon>Parmales</taxon>
        <taxon>Triparmaceae</taxon>
        <taxon>Tetraparma</taxon>
    </lineage>
</organism>
<keyword evidence="4" id="KW-0378">Hydrolase</keyword>
<reference evidence="7 8" key="1">
    <citation type="journal article" date="2023" name="Commun. Biol.">
        <title>Genome analysis of Parmales, the sister group of diatoms, reveals the evolutionary specialization of diatoms from phago-mixotrophs to photoautotrophs.</title>
        <authorList>
            <person name="Ban H."/>
            <person name="Sato S."/>
            <person name="Yoshikawa S."/>
            <person name="Yamada K."/>
            <person name="Nakamura Y."/>
            <person name="Ichinomiya M."/>
            <person name="Sato N."/>
            <person name="Blanc-Mathieu R."/>
            <person name="Endo H."/>
            <person name="Kuwata A."/>
            <person name="Ogata H."/>
        </authorList>
    </citation>
    <scope>NUCLEOTIDE SEQUENCE [LARGE SCALE GENOMIC DNA]</scope>
</reference>
<feature type="domain" description="Peptidase S1" evidence="6">
    <location>
        <begin position="38"/>
        <end position="232"/>
    </location>
</feature>
<dbReference type="InterPro" id="IPR018114">
    <property type="entry name" value="TRYPSIN_HIS"/>
</dbReference>